<comment type="caution">
    <text evidence="2">The sequence shown here is derived from an EMBL/GenBank/DDBJ whole genome shotgun (WGS) entry which is preliminary data.</text>
</comment>
<dbReference type="InterPro" id="IPR013216">
    <property type="entry name" value="Methyltransf_11"/>
</dbReference>
<gene>
    <name evidence="2" type="ORF">U472_15380</name>
</gene>
<dbReference type="Proteomes" id="UP000093514">
    <property type="component" value="Unassembled WGS sequence"/>
</dbReference>
<name>A0A1C0A6F4_9FIRM</name>
<evidence type="ECO:0000313" key="3">
    <source>
        <dbReference type="Proteomes" id="UP000093514"/>
    </source>
</evidence>
<keyword evidence="3" id="KW-1185">Reference proteome</keyword>
<evidence type="ECO:0000313" key="2">
    <source>
        <dbReference type="EMBL" id="OCL25708.1"/>
    </source>
</evidence>
<proteinExistence type="predicted"/>
<sequence length="71" mass="8222">MSNYKFLAKDYEALNPKEVIFKQDNFFKDIIDRYSIKTCLDCSCGTGWHLSMLDELGLKCYGSDLSPEMLQ</sequence>
<dbReference type="RefSeq" id="WP_068719618.1">
    <property type="nucleotide sequence ID" value="NZ_LWDV01000010.1"/>
</dbReference>
<organism evidence="2 3">
    <name type="scientific">Orenia metallireducens</name>
    <dbReference type="NCBI Taxonomy" id="1413210"/>
    <lineage>
        <taxon>Bacteria</taxon>
        <taxon>Bacillati</taxon>
        <taxon>Bacillota</taxon>
        <taxon>Clostridia</taxon>
        <taxon>Halanaerobiales</taxon>
        <taxon>Halobacteroidaceae</taxon>
        <taxon>Orenia</taxon>
    </lineage>
</organism>
<protein>
    <recommendedName>
        <fullName evidence="1">Methyltransferase type 11 domain-containing protein</fullName>
    </recommendedName>
</protein>
<dbReference type="Pfam" id="PF08241">
    <property type="entry name" value="Methyltransf_11"/>
    <property type="match status" value="1"/>
</dbReference>
<dbReference type="AlphaFoldDB" id="A0A1C0A6F4"/>
<dbReference type="EMBL" id="LWDV01000010">
    <property type="protein sequence ID" value="OCL25708.1"/>
    <property type="molecule type" value="Genomic_DNA"/>
</dbReference>
<evidence type="ECO:0000259" key="1">
    <source>
        <dbReference type="Pfam" id="PF08241"/>
    </source>
</evidence>
<reference evidence="2 3" key="2">
    <citation type="submission" date="2016-08" db="EMBL/GenBank/DDBJ databases">
        <title>Orenia metallireducens sp. nov. strain Z6, a Novel Metal-reducing Firmicute from the Deep Subsurface.</title>
        <authorList>
            <person name="Maxim B.I."/>
            <person name="Kenneth K."/>
            <person name="Flynn T.M."/>
            <person name="Oloughlin E.J."/>
            <person name="Locke R.A."/>
            <person name="Weber J.R."/>
            <person name="Egan S.M."/>
            <person name="Mackie R.I."/>
            <person name="Cann I.K."/>
        </authorList>
    </citation>
    <scope>NUCLEOTIDE SEQUENCE [LARGE SCALE GENOMIC DNA]</scope>
    <source>
        <strain evidence="2 3">Z6</strain>
    </source>
</reference>
<dbReference type="OrthoDB" id="9811589at2"/>
<dbReference type="SUPFAM" id="SSF53335">
    <property type="entry name" value="S-adenosyl-L-methionine-dependent methyltransferases"/>
    <property type="match status" value="1"/>
</dbReference>
<accession>A0A1C0A6F4</accession>
<feature type="domain" description="Methyltransferase type 11" evidence="1">
    <location>
        <begin position="40"/>
        <end position="70"/>
    </location>
</feature>
<dbReference type="InterPro" id="IPR029063">
    <property type="entry name" value="SAM-dependent_MTases_sf"/>
</dbReference>
<reference evidence="3" key="1">
    <citation type="submission" date="2016-07" db="EMBL/GenBank/DDBJ databases">
        <authorList>
            <person name="Florea S."/>
            <person name="Webb J.S."/>
            <person name="Jaromczyk J."/>
            <person name="Schardl C.L."/>
        </authorList>
    </citation>
    <scope>NUCLEOTIDE SEQUENCE [LARGE SCALE GENOMIC DNA]</scope>
    <source>
        <strain evidence="3">Z6</strain>
    </source>
</reference>
<dbReference type="Gene3D" id="3.40.50.150">
    <property type="entry name" value="Vaccinia Virus protein VP39"/>
    <property type="match status" value="1"/>
</dbReference>
<dbReference type="GO" id="GO:0008757">
    <property type="term" value="F:S-adenosylmethionine-dependent methyltransferase activity"/>
    <property type="evidence" value="ECO:0007669"/>
    <property type="project" value="InterPro"/>
</dbReference>